<evidence type="ECO:0000256" key="2">
    <source>
        <dbReference type="ARBA" id="ARBA00007470"/>
    </source>
</evidence>
<dbReference type="GO" id="GO:0005675">
    <property type="term" value="C:transcription factor TFIIH holo complex"/>
    <property type="evidence" value="ECO:0007669"/>
    <property type="project" value="TreeGrafter"/>
</dbReference>
<comment type="subunit">
    <text evidence="8">Component of the 7-subunit TFIIH core complex.</text>
</comment>
<dbReference type="SMART" id="SM01395">
    <property type="entry name" value="Tbf5"/>
    <property type="match status" value="1"/>
</dbReference>
<evidence type="ECO:0000256" key="6">
    <source>
        <dbReference type="ARBA" id="ARBA00023204"/>
    </source>
</evidence>
<evidence type="ECO:0000256" key="3">
    <source>
        <dbReference type="ARBA" id="ARBA00022763"/>
    </source>
</evidence>
<keyword evidence="7 8" id="KW-0539">Nucleus</keyword>
<dbReference type="InterPro" id="IPR035935">
    <property type="entry name" value="TFB5-like_sf"/>
</dbReference>
<comment type="similarity">
    <text evidence="2 8">Belongs to the TFB5 family.</text>
</comment>
<dbReference type="PANTHER" id="PTHR28580:SF1">
    <property type="entry name" value="GENERAL TRANSCRIPTION FACTOR IIH SUBUNIT 5"/>
    <property type="match status" value="1"/>
</dbReference>
<evidence type="ECO:0000256" key="8">
    <source>
        <dbReference type="RuleBase" id="RU368032"/>
    </source>
</evidence>
<proteinExistence type="inferred from homology"/>
<dbReference type="Pfam" id="PF06331">
    <property type="entry name" value="Tfb5"/>
    <property type="match status" value="1"/>
</dbReference>
<comment type="subcellular location">
    <subcellularLocation>
        <location evidence="1 8">Nucleus</location>
    </subcellularLocation>
</comment>
<evidence type="ECO:0000256" key="1">
    <source>
        <dbReference type="ARBA" id="ARBA00004123"/>
    </source>
</evidence>
<evidence type="ECO:0000313" key="10">
    <source>
        <dbReference type="Proteomes" id="UP000799776"/>
    </source>
</evidence>
<gene>
    <name evidence="9" type="ORF">K490DRAFT_61413</name>
</gene>
<keyword evidence="10" id="KW-1185">Reference proteome</keyword>
<dbReference type="Gene3D" id="3.30.70.1220">
    <property type="entry name" value="TFB5-like"/>
    <property type="match status" value="1"/>
</dbReference>
<dbReference type="EMBL" id="ML978711">
    <property type="protein sequence ID" value="KAF2091965.1"/>
    <property type="molecule type" value="Genomic_DNA"/>
</dbReference>
<dbReference type="PANTHER" id="PTHR28580">
    <property type="entry name" value="GENERAL TRANSCRIPTION FACTOR IIH SUBUNIT 5"/>
    <property type="match status" value="1"/>
</dbReference>
<keyword evidence="5 8" id="KW-0804">Transcription</keyword>
<dbReference type="AlphaFoldDB" id="A0A9P4I3C2"/>
<name>A0A9P4I3C2_9PEZI</name>
<dbReference type="InterPro" id="IPR009400">
    <property type="entry name" value="TFIIH_TTDA/Tfb5"/>
</dbReference>
<evidence type="ECO:0000313" key="9">
    <source>
        <dbReference type="EMBL" id="KAF2091965.1"/>
    </source>
</evidence>
<evidence type="ECO:0000256" key="4">
    <source>
        <dbReference type="ARBA" id="ARBA00023015"/>
    </source>
</evidence>
<comment type="caution">
    <text evidence="9">The sequence shown here is derived from an EMBL/GenBank/DDBJ whole genome shotgun (WGS) entry which is preliminary data.</text>
</comment>
<organism evidence="9 10">
    <name type="scientific">Saccharata proteae CBS 121410</name>
    <dbReference type="NCBI Taxonomy" id="1314787"/>
    <lineage>
        <taxon>Eukaryota</taxon>
        <taxon>Fungi</taxon>
        <taxon>Dikarya</taxon>
        <taxon>Ascomycota</taxon>
        <taxon>Pezizomycotina</taxon>
        <taxon>Dothideomycetes</taxon>
        <taxon>Dothideomycetes incertae sedis</taxon>
        <taxon>Botryosphaeriales</taxon>
        <taxon>Saccharataceae</taxon>
        <taxon>Saccharata</taxon>
    </lineage>
</organism>
<dbReference type="OrthoDB" id="354at2759"/>
<keyword evidence="4 8" id="KW-0805">Transcription regulation</keyword>
<sequence length="73" mass="8332">MVKASKGILIQCDEAIKAILTKIDREDGNAYIIEDLDEETVFIKPDKLNQLKDRLRSVLKDVVREAEESDVDE</sequence>
<keyword evidence="3 8" id="KW-0227">DNA damage</keyword>
<evidence type="ECO:0000256" key="5">
    <source>
        <dbReference type="ARBA" id="ARBA00023163"/>
    </source>
</evidence>
<dbReference type="Proteomes" id="UP000799776">
    <property type="component" value="Unassembled WGS sequence"/>
</dbReference>
<protein>
    <recommendedName>
        <fullName evidence="8">General transcription and DNA repair factor IIH subunit TFB5</fullName>
    </recommendedName>
</protein>
<dbReference type="GO" id="GO:0000439">
    <property type="term" value="C:transcription factor TFIIH core complex"/>
    <property type="evidence" value="ECO:0007669"/>
    <property type="project" value="UniProtKB-UniRule"/>
</dbReference>
<dbReference type="GO" id="GO:0006294">
    <property type="term" value="P:nucleotide-excision repair, preincision complex assembly"/>
    <property type="evidence" value="ECO:0007669"/>
    <property type="project" value="TreeGrafter"/>
</dbReference>
<dbReference type="SUPFAM" id="SSF142897">
    <property type="entry name" value="TFB5-like"/>
    <property type="match status" value="1"/>
</dbReference>
<reference evidence="9" key="1">
    <citation type="journal article" date="2020" name="Stud. Mycol.">
        <title>101 Dothideomycetes genomes: a test case for predicting lifestyles and emergence of pathogens.</title>
        <authorList>
            <person name="Haridas S."/>
            <person name="Albert R."/>
            <person name="Binder M."/>
            <person name="Bloem J."/>
            <person name="Labutti K."/>
            <person name="Salamov A."/>
            <person name="Andreopoulos B."/>
            <person name="Baker S."/>
            <person name="Barry K."/>
            <person name="Bills G."/>
            <person name="Bluhm B."/>
            <person name="Cannon C."/>
            <person name="Castanera R."/>
            <person name="Culley D."/>
            <person name="Daum C."/>
            <person name="Ezra D."/>
            <person name="Gonzalez J."/>
            <person name="Henrissat B."/>
            <person name="Kuo A."/>
            <person name="Liang C."/>
            <person name="Lipzen A."/>
            <person name="Lutzoni F."/>
            <person name="Magnuson J."/>
            <person name="Mondo S."/>
            <person name="Nolan M."/>
            <person name="Ohm R."/>
            <person name="Pangilinan J."/>
            <person name="Park H.-J."/>
            <person name="Ramirez L."/>
            <person name="Alfaro M."/>
            <person name="Sun H."/>
            <person name="Tritt A."/>
            <person name="Yoshinaga Y."/>
            <person name="Zwiers L.-H."/>
            <person name="Turgeon B."/>
            <person name="Goodwin S."/>
            <person name="Spatafora J."/>
            <person name="Crous P."/>
            <person name="Grigoriev I."/>
        </authorList>
    </citation>
    <scope>NUCLEOTIDE SEQUENCE</scope>
    <source>
        <strain evidence="9">CBS 121410</strain>
    </source>
</reference>
<dbReference type="GO" id="GO:0006367">
    <property type="term" value="P:transcription initiation at RNA polymerase II promoter"/>
    <property type="evidence" value="ECO:0007669"/>
    <property type="project" value="UniProtKB-UniRule"/>
</dbReference>
<comment type="function">
    <text evidence="8">In NER, TFIIH acts by opening DNA around the lesion to allow the excision of the damaged oligonucleotide and its replacement by a new DNA fragment. In transcription, TFIIH has an essential role in transcription initiation. When the pre-initiation complex (PIC) has been established, TFIIH is required for promoter opening and promoter escape.</text>
</comment>
<accession>A0A9P4I3C2</accession>
<evidence type="ECO:0000256" key="7">
    <source>
        <dbReference type="ARBA" id="ARBA00023242"/>
    </source>
</evidence>
<keyword evidence="6 8" id="KW-0234">DNA repair</keyword>